<name>A0A4R3MLE4_9HYPH</name>
<dbReference type="PROSITE" id="PS51063">
    <property type="entry name" value="HTH_CRP_2"/>
    <property type="match status" value="1"/>
</dbReference>
<dbReference type="InterPro" id="IPR014710">
    <property type="entry name" value="RmlC-like_jellyroll"/>
</dbReference>
<dbReference type="GO" id="GO:0003677">
    <property type="term" value="F:DNA binding"/>
    <property type="evidence" value="ECO:0007669"/>
    <property type="project" value="UniProtKB-KW"/>
</dbReference>
<dbReference type="SMART" id="SM00100">
    <property type="entry name" value="cNMP"/>
    <property type="match status" value="1"/>
</dbReference>
<accession>A0A4R3MLE4</accession>
<dbReference type="GO" id="GO:0003700">
    <property type="term" value="F:DNA-binding transcription factor activity"/>
    <property type="evidence" value="ECO:0007669"/>
    <property type="project" value="TreeGrafter"/>
</dbReference>
<protein>
    <submittedName>
        <fullName evidence="6">CRP-like cAMP-binding protein</fullName>
    </submittedName>
</protein>
<keyword evidence="2" id="KW-0238">DNA-binding</keyword>
<dbReference type="PROSITE" id="PS50042">
    <property type="entry name" value="CNMP_BINDING_3"/>
    <property type="match status" value="1"/>
</dbReference>
<evidence type="ECO:0000259" key="4">
    <source>
        <dbReference type="PROSITE" id="PS50042"/>
    </source>
</evidence>
<dbReference type="OrthoDB" id="8068193at2"/>
<dbReference type="InterPro" id="IPR018490">
    <property type="entry name" value="cNMP-bd_dom_sf"/>
</dbReference>
<dbReference type="InterPro" id="IPR036390">
    <property type="entry name" value="WH_DNA-bd_sf"/>
</dbReference>
<evidence type="ECO:0000256" key="1">
    <source>
        <dbReference type="ARBA" id="ARBA00023015"/>
    </source>
</evidence>
<evidence type="ECO:0000313" key="7">
    <source>
        <dbReference type="Proteomes" id="UP000295678"/>
    </source>
</evidence>
<dbReference type="InterPro" id="IPR000595">
    <property type="entry name" value="cNMP-bd_dom"/>
</dbReference>
<feature type="domain" description="Cyclic nucleotide-binding" evidence="4">
    <location>
        <begin position="13"/>
        <end position="133"/>
    </location>
</feature>
<dbReference type="Gene3D" id="1.10.10.10">
    <property type="entry name" value="Winged helix-like DNA-binding domain superfamily/Winged helix DNA-binding domain"/>
    <property type="match status" value="1"/>
</dbReference>
<feature type="domain" description="HTH crp-type" evidence="5">
    <location>
        <begin position="147"/>
        <end position="217"/>
    </location>
</feature>
<dbReference type="PANTHER" id="PTHR24567">
    <property type="entry name" value="CRP FAMILY TRANSCRIPTIONAL REGULATORY PROTEIN"/>
    <property type="match status" value="1"/>
</dbReference>
<comment type="caution">
    <text evidence="6">The sequence shown here is derived from an EMBL/GenBank/DDBJ whole genome shotgun (WGS) entry which is preliminary data.</text>
</comment>
<reference evidence="6 7" key="1">
    <citation type="submission" date="2019-03" db="EMBL/GenBank/DDBJ databases">
        <title>Genomic Encyclopedia of Type Strains, Phase IV (KMG-IV): sequencing the most valuable type-strain genomes for metagenomic binning, comparative biology and taxonomic classification.</title>
        <authorList>
            <person name="Goeker M."/>
        </authorList>
    </citation>
    <scope>NUCLEOTIDE SEQUENCE [LARGE SCALE GENOMIC DNA]</scope>
    <source>
        <strain evidence="6 7">DSM 19345</strain>
    </source>
</reference>
<sequence>MISPERLNEIAVWSRELSESEMDRACRGITERQLHAGAYLFHRGDRFDAWAGVISGIVKMSNFTSGGKAVSYTGLTKGGWFGEGSVLKDEPRQYDIIALRETRVALLNGPTFRWLCENSTPFNRFLVRQLNERLGQFIALLGHDRGFEATTRLARCIAWLCNPVLSPGVGNRLEISQEELGLLSGLSRQMANRCLKVLEEEGLVRVEPDGIGILDLDGLKHFGE</sequence>
<dbReference type="InterPro" id="IPR050397">
    <property type="entry name" value="Env_Response_Regulators"/>
</dbReference>
<keyword evidence="7" id="KW-1185">Reference proteome</keyword>
<dbReference type="CDD" id="cd00038">
    <property type="entry name" value="CAP_ED"/>
    <property type="match status" value="1"/>
</dbReference>
<keyword evidence="3" id="KW-0804">Transcription</keyword>
<dbReference type="Proteomes" id="UP000295678">
    <property type="component" value="Unassembled WGS sequence"/>
</dbReference>
<dbReference type="InterPro" id="IPR036388">
    <property type="entry name" value="WH-like_DNA-bd_sf"/>
</dbReference>
<dbReference type="Pfam" id="PF00027">
    <property type="entry name" value="cNMP_binding"/>
    <property type="match status" value="1"/>
</dbReference>
<dbReference type="SMART" id="SM00419">
    <property type="entry name" value="HTH_CRP"/>
    <property type="match status" value="1"/>
</dbReference>
<gene>
    <name evidence="6" type="ORF">EDC22_101111</name>
</gene>
<dbReference type="EMBL" id="SMAK01000001">
    <property type="protein sequence ID" value="TCT13250.1"/>
    <property type="molecule type" value="Genomic_DNA"/>
</dbReference>
<keyword evidence="1" id="KW-0805">Transcription regulation</keyword>
<evidence type="ECO:0000256" key="2">
    <source>
        <dbReference type="ARBA" id="ARBA00023125"/>
    </source>
</evidence>
<dbReference type="Gene3D" id="2.60.120.10">
    <property type="entry name" value="Jelly Rolls"/>
    <property type="match status" value="1"/>
</dbReference>
<dbReference type="AlphaFoldDB" id="A0A4R3MLE4"/>
<dbReference type="GO" id="GO:0005829">
    <property type="term" value="C:cytosol"/>
    <property type="evidence" value="ECO:0007669"/>
    <property type="project" value="TreeGrafter"/>
</dbReference>
<dbReference type="SUPFAM" id="SSF51206">
    <property type="entry name" value="cAMP-binding domain-like"/>
    <property type="match status" value="1"/>
</dbReference>
<evidence type="ECO:0000313" key="6">
    <source>
        <dbReference type="EMBL" id="TCT13250.1"/>
    </source>
</evidence>
<dbReference type="SUPFAM" id="SSF46785">
    <property type="entry name" value="Winged helix' DNA-binding domain"/>
    <property type="match status" value="1"/>
</dbReference>
<organism evidence="6 7">
    <name type="scientific">Tepidamorphus gemmatus</name>
    <dbReference type="NCBI Taxonomy" id="747076"/>
    <lineage>
        <taxon>Bacteria</taxon>
        <taxon>Pseudomonadati</taxon>
        <taxon>Pseudomonadota</taxon>
        <taxon>Alphaproteobacteria</taxon>
        <taxon>Hyphomicrobiales</taxon>
        <taxon>Tepidamorphaceae</taxon>
        <taxon>Tepidamorphus</taxon>
    </lineage>
</organism>
<proteinExistence type="predicted"/>
<dbReference type="RefSeq" id="WP_132804651.1">
    <property type="nucleotide sequence ID" value="NZ_SMAK01000001.1"/>
</dbReference>
<dbReference type="InterPro" id="IPR012318">
    <property type="entry name" value="HTH_CRP"/>
</dbReference>
<dbReference type="Pfam" id="PF13545">
    <property type="entry name" value="HTH_Crp_2"/>
    <property type="match status" value="1"/>
</dbReference>
<evidence type="ECO:0000256" key="3">
    <source>
        <dbReference type="ARBA" id="ARBA00023163"/>
    </source>
</evidence>
<evidence type="ECO:0000259" key="5">
    <source>
        <dbReference type="PROSITE" id="PS51063"/>
    </source>
</evidence>
<dbReference type="PANTHER" id="PTHR24567:SF68">
    <property type="entry name" value="DNA-BINDING TRANSCRIPTIONAL DUAL REGULATOR CRP"/>
    <property type="match status" value="1"/>
</dbReference>